<keyword evidence="2" id="KW-1133">Transmembrane helix</keyword>
<feature type="compositionally biased region" description="Basic residues" evidence="1">
    <location>
        <begin position="1"/>
        <end position="12"/>
    </location>
</feature>
<organism evidence="3 4">
    <name type="scientific">Ceratodon purpureus</name>
    <name type="common">Fire moss</name>
    <name type="synonym">Dicranum purpureum</name>
    <dbReference type="NCBI Taxonomy" id="3225"/>
    <lineage>
        <taxon>Eukaryota</taxon>
        <taxon>Viridiplantae</taxon>
        <taxon>Streptophyta</taxon>
        <taxon>Embryophyta</taxon>
        <taxon>Bryophyta</taxon>
        <taxon>Bryophytina</taxon>
        <taxon>Bryopsida</taxon>
        <taxon>Dicranidae</taxon>
        <taxon>Pseudoditrichales</taxon>
        <taxon>Ditrichaceae</taxon>
        <taxon>Ceratodon</taxon>
    </lineage>
</organism>
<protein>
    <submittedName>
        <fullName evidence="3">Uncharacterized protein</fullName>
    </submittedName>
</protein>
<dbReference type="AlphaFoldDB" id="A0A8T0JBF2"/>
<dbReference type="EMBL" id="CM026421">
    <property type="protein sequence ID" value="KAG0592323.1"/>
    <property type="molecule type" value="Genomic_DNA"/>
</dbReference>
<accession>A0A8T0JBF2</accession>
<feature type="transmembrane region" description="Helical" evidence="2">
    <location>
        <begin position="238"/>
        <end position="257"/>
    </location>
</feature>
<evidence type="ECO:0000313" key="3">
    <source>
        <dbReference type="EMBL" id="KAG0592323.1"/>
    </source>
</evidence>
<keyword evidence="2" id="KW-0812">Transmembrane</keyword>
<gene>
    <name evidence="3" type="ORF">KC19_1G242600</name>
</gene>
<evidence type="ECO:0000256" key="1">
    <source>
        <dbReference type="SAM" id="MobiDB-lite"/>
    </source>
</evidence>
<keyword evidence="4" id="KW-1185">Reference proteome</keyword>
<dbReference type="Proteomes" id="UP000822688">
    <property type="component" value="Chromosome 1"/>
</dbReference>
<sequence>MPTRLALRRPRTRPPTPPTQNRHYTQTHHHLPSLYISLPKIYNSRDNVALTTTSPFHRHCALLPNPSSTLILQPPAHLLKIPNSMSQTKTPTVPFAISTTEDYRLYSECSTVQKIQGQYHRFGLIRNLDSGVWLMMGAAGVSIAGVPMSCGIQLQKVYTCKCWRFARPCLEGGIRRVEFGSRLGSGDVVRFGFKGVRGGGVMRAQEEEKESLELEKVEEKPSESWTSSVERANAVSRIYMATFVWVSLFFGISVANNEVGGGRHGRRGPRK</sequence>
<name>A0A8T0JBF2_CERPU</name>
<evidence type="ECO:0000313" key="4">
    <source>
        <dbReference type="Proteomes" id="UP000822688"/>
    </source>
</evidence>
<comment type="caution">
    <text evidence="3">The sequence shown here is derived from an EMBL/GenBank/DDBJ whole genome shotgun (WGS) entry which is preliminary data.</text>
</comment>
<feature type="region of interest" description="Disordered" evidence="1">
    <location>
        <begin position="1"/>
        <end position="28"/>
    </location>
</feature>
<keyword evidence="2" id="KW-0472">Membrane</keyword>
<reference evidence="3" key="1">
    <citation type="submission" date="2020-06" db="EMBL/GenBank/DDBJ databases">
        <title>WGS assembly of Ceratodon purpureus strain R40.</title>
        <authorList>
            <person name="Carey S.B."/>
            <person name="Jenkins J."/>
            <person name="Shu S."/>
            <person name="Lovell J.T."/>
            <person name="Sreedasyam A."/>
            <person name="Maumus F."/>
            <person name="Tiley G.P."/>
            <person name="Fernandez-Pozo N."/>
            <person name="Barry K."/>
            <person name="Chen C."/>
            <person name="Wang M."/>
            <person name="Lipzen A."/>
            <person name="Daum C."/>
            <person name="Saski C.A."/>
            <person name="Payton A.C."/>
            <person name="Mcbreen J.C."/>
            <person name="Conrad R.E."/>
            <person name="Kollar L.M."/>
            <person name="Olsson S."/>
            <person name="Huttunen S."/>
            <person name="Landis J.B."/>
            <person name="Wickett N.J."/>
            <person name="Johnson M.G."/>
            <person name="Rensing S.A."/>
            <person name="Grimwood J."/>
            <person name="Schmutz J."/>
            <person name="Mcdaniel S.F."/>
        </authorList>
    </citation>
    <scope>NUCLEOTIDE SEQUENCE</scope>
    <source>
        <strain evidence="3">R40</strain>
    </source>
</reference>
<proteinExistence type="predicted"/>
<evidence type="ECO:0000256" key="2">
    <source>
        <dbReference type="SAM" id="Phobius"/>
    </source>
</evidence>